<reference evidence="6 7" key="1">
    <citation type="journal article" date="2017" name="BMC Genomics">
        <title>Chromosome level assembly and secondary metabolite potential of the parasitic fungus Cordyceps militaris.</title>
        <authorList>
            <person name="Kramer G.J."/>
            <person name="Nodwell J.R."/>
        </authorList>
    </citation>
    <scope>NUCLEOTIDE SEQUENCE [LARGE SCALE GENOMIC DNA]</scope>
    <source>
        <strain evidence="6 7">ATCC 34164</strain>
    </source>
</reference>
<keyword evidence="3" id="KW-0812">Transmembrane</keyword>
<dbReference type="Proteomes" id="UP000323067">
    <property type="component" value="Chromosome vii"/>
</dbReference>
<feature type="signal peptide" evidence="4">
    <location>
        <begin position="1"/>
        <end position="27"/>
    </location>
</feature>
<dbReference type="PANTHER" id="PTHR47064:SF2">
    <property type="entry name" value="SMP-30_GLUCONOLACTONASE_LRE-LIKE REGION DOMAIN-CONTAINING PROTEIN-RELATED"/>
    <property type="match status" value="1"/>
</dbReference>
<evidence type="ECO:0000256" key="2">
    <source>
        <dbReference type="SAM" id="MobiDB-lite"/>
    </source>
</evidence>
<dbReference type="AlphaFoldDB" id="A0A2H4SF17"/>
<proteinExistence type="inferred from homology"/>
<dbReference type="CDD" id="cd12823">
    <property type="entry name" value="Mrs2_Mfm1p-like"/>
    <property type="match status" value="1"/>
</dbReference>
<protein>
    <submittedName>
        <fullName evidence="6">Six-bladed beta</fullName>
    </submittedName>
</protein>
<organism evidence="6 7">
    <name type="scientific">Cordyceps militaris</name>
    <name type="common">Caterpillar fungus</name>
    <name type="synonym">Clavaria militaris</name>
    <dbReference type="NCBI Taxonomy" id="73501"/>
    <lineage>
        <taxon>Eukaryota</taxon>
        <taxon>Fungi</taxon>
        <taxon>Dikarya</taxon>
        <taxon>Ascomycota</taxon>
        <taxon>Pezizomycotina</taxon>
        <taxon>Sordariomycetes</taxon>
        <taxon>Hypocreomycetidae</taxon>
        <taxon>Hypocreales</taxon>
        <taxon>Cordycipitaceae</taxon>
        <taxon>Cordyceps</taxon>
    </lineage>
</organism>
<evidence type="ECO:0000256" key="3">
    <source>
        <dbReference type="SAM" id="Phobius"/>
    </source>
</evidence>
<evidence type="ECO:0000313" key="7">
    <source>
        <dbReference type="Proteomes" id="UP000323067"/>
    </source>
</evidence>
<dbReference type="PANTHER" id="PTHR47064">
    <property type="entry name" value="PUTATIVE (AFU_ORTHOLOGUE AFUA_1G08990)-RELATED"/>
    <property type="match status" value="1"/>
</dbReference>
<feature type="chain" id="PRO_5014142499" evidence="4">
    <location>
        <begin position="28"/>
        <end position="852"/>
    </location>
</feature>
<evidence type="ECO:0000313" key="6">
    <source>
        <dbReference type="EMBL" id="ATY61689.1"/>
    </source>
</evidence>
<dbReference type="Gene3D" id="2.120.10.30">
    <property type="entry name" value="TolB, C-terminal domain"/>
    <property type="match status" value="1"/>
</dbReference>
<dbReference type="InterPro" id="IPR052988">
    <property type="entry name" value="Oryzine_lactonohydrolase"/>
</dbReference>
<keyword evidence="3" id="KW-1133">Transmembrane helix</keyword>
<comment type="similarity">
    <text evidence="1">Belongs to the CorA metal ion transporter (MIT) (TC 1.A.35) family.</text>
</comment>
<evidence type="ECO:0000259" key="5">
    <source>
        <dbReference type="Pfam" id="PF08450"/>
    </source>
</evidence>
<dbReference type="OrthoDB" id="423498at2759"/>
<dbReference type="Pfam" id="PF08450">
    <property type="entry name" value="SGL"/>
    <property type="match status" value="1"/>
</dbReference>
<evidence type="ECO:0000256" key="4">
    <source>
        <dbReference type="SAM" id="SignalP"/>
    </source>
</evidence>
<dbReference type="Pfam" id="PF22099">
    <property type="entry name" value="MRS2-like"/>
    <property type="match status" value="1"/>
</dbReference>
<dbReference type="InterPro" id="IPR013658">
    <property type="entry name" value="SGL"/>
</dbReference>
<dbReference type="SUPFAM" id="SSF63829">
    <property type="entry name" value="Calcium-dependent phosphotriesterase"/>
    <property type="match status" value="1"/>
</dbReference>
<evidence type="ECO:0000256" key="1">
    <source>
        <dbReference type="ARBA" id="ARBA00009765"/>
    </source>
</evidence>
<dbReference type="Gene3D" id="1.20.58.340">
    <property type="entry name" value="Magnesium transport protein CorA, transmembrane region"/>
    <property type="match status" value="1"/>
</dbReference>
<feature type="transmembrane region" description="Helical" evidence="3">
    <location>
        <begin position="821"/>
        <end position="841"/>
    </location>
</feature>
<keyword evidence="4" id="KW-0732">Signal</keyword>
<dbReference type="InterPro" id="IPR011042">
    <property type="entry name" value="6-blade_b-propeller_TolB-like"/>
</dbReference>
<dbReference type="VEuPathDB" id="FungiDB:A9K55_007738"/>
<feature type="region of interest" description="Disordered" evidence="2">
    <location>
        <begin position="465"/>
        <end position="499"/>
    </location>
</feature>
<dbReference type="VEuPathDB" id="FungiDB:CCM_07166"/>
<dbReference type="EMBL" id="CP023324">
    <property type="protein sequence ID" value="ATY61689.1"/>
    <property type="molecule type" value="Genomic_DNA"/>
</dbReference>
<feature type="domain" description="SMP-30/Gluconolactonase/LRE-like region" evidence="5">
    <location>
        <begin position="217"/>
        <end position="373"/>
    </location>
</feature>
<keyword evidence="3" id="KW-0472">Membrane</keyword>
<gene>
    <name evidence="6" type="ORF">A9K55_007738</name>
</gene>
<accession>A0A2H4SF17</accession>
<dbReference type="InterPro" id="IPR039204">
    <property type="entry name" value="MRS2-like"/>
</dbReference>
<dbReference type="Gene3D" id="2.40.128.330">
    <property type="match status" value="1"/>
</dbReference>
<sequence>MVSAQLTNATFLPFVSLAALFSAATAGASVTSDGARSLPAQAQVIDSAKFASIPSVAPPSEYNGTTVWVPPGTTRQGLKDRPFLVFDSEFLEIIGYDPKLAIIAETETDPIFHEAVVWVPATDEVFFAQNAGSPAAGTGLNKSAIVQKVSVKEALQVASGNKTGHVTVQTVTSDPPVVNPNGGTNYKGNILFAGEGMGNETASALYSVNPLPPYNATILINNFYGRQFNSLNDIGVNPRNSHIYFTDPLYGYFQAFRPPPVLPVQVYQFNPETKAITVAASGFDQANGKRTSQHRLFIYRAHHGFFGYDAARPATIYRFHVARDGSFENRITFAFADSGVPDGIHCDSKGNVYAGCGDGIHVWNPSGKLLGKIFTDGPAANFQFVGDGKMIICAETRLYLALFAAKAAPIQYTVQTASIAPTSSIPEQVCHRPVVNIVRGMSAPARLLFPGASVYARHLCRSGPPRRLWQPRRRSPVQPSRSYNTGAPGSDSDAQHPGGSSILERAVRISLAPLNGHVELQCTQCDADGGATTTTLSKADMARAYGLAARDLQAIDLPSQGFPHILVRASTILVHMFDLRLLIQAERLLLLHVDGLADTTISRVFTYDLQNKLRSGGGGGGGGAHHKTSASFELRALEAALAAVAAGLEAAYLAARADVRAALQHLDAQMAGDEETTASAHTGLRTLLDVARRLADIEQRARLARGALETLLREDRDMADLYLSDAARGARRAADDHDEAEYLLEAYFRAHDAVVSEAAALMADVHRTADTVRSVLASRRNQIMLLETKVEIAMLGMAAATLVAGWYGMNTVNFVEESLSAFVVVVTGSVFGGGVISMVLLRRLRNIRRKKI</sequence>
<name>A0A2H4SF17_CORMI</name>